<dbReference type="GO" id="GO:0043113">
    <property type="term" value="P:receptor clustering"/>
    <property type="evidence" value="ECO:0007669"/>
    <property type="project" value="TreeGrafter"/>
</dbReference>
<keyword evidence="17" id="KW-1185">Reference proteome</keyword>
<feature type="region of interest" description="Disordered" evidence="14">
    <location>
        <begin position="668"/>
        <end position="712"/>
    </location>
</feature>
<name>A0A7J7ZYJ2_MYOMY</name>
<dbReference type="InterPro" id="IPR001478">
    <property type="entry name" value="PDZ"/>
</dbReference>
<dbReference type="Proteomes" id="UP000527355">
    <property type="component" value="Unassembled WGS sequence"/>
</dbReference>
<evidence type="ECO:0000256" key="6">
    <source>
        <dbReference type="ARBA" id="ARBA00022614"/>
    </source>
</evidence>
<dbReference type="InterPro" id="IPR032675">
    <property type="entry name" value="LRR_dom_sf"/>
</dbReference>
<dbReference type="Gene3D" id="2.30.42.10">
    <property type="match status" value="1"/>
</dbReference>
<dbReference type="Pfam" id="PF23598">
    <property type="entry name" value="LRR_14"/>
    <property type="match status" value="1"/>
</dbReference>
<evidence type="ECO:0000256" key="5">
    <source>
        <dbReference type="ARBA" id="ARBA00022553"/>
    </source>
</evidence>
<feature type="region of interest" description="Disordered" evidence="14">
    <location>
        <begin position="733"/>
        <end position="765"/>
    </location>
</feature>
<dbReference type="GO" id="GO:0010976">
    <property type="term" value="P:positive regulation of neuron projection development"/>
    <property type="evidence" value="ECO:0007669"/>
    <property type="project" value="TreeGrafter"/>
</dbReference>
<dbReference type="SMART" id="SM00364">
    <property type="entry name" value="LRR_BAC"/>
    <property type="match status" value="10"/>
</dbReference>
<evidence type="ECO:0000256" key="11">
    <source>
        <dbReference type="ARBA" id="ARBA00062225"/>
    </source>
</evidence>
<reference evidence="16 17" key="1">
    <citation type="journal article" date="2020" name="Nature">
        <title>Six reference-quality genomes reveal evolution of bat adaptations.</title>
        <authorList>
            <person name="Jebb D."/>
            <person name="Huang Z."/>
            <person name="Pippel M."/>
            <person name="Hughes G.M."/>
            <person name="Lavrichenko K."/>
            <person name="Devanna P."/>
            <person name="Winkler S."/>
            <person name="Jermiin L.S."/>
            <person name="Skirmuntt E.C."/>
            <person name="Katzourakis A."/>
            <person name="Burkitt-Gray L."/>
            <person name="Ray D.A."/>
            <person name="Sullivan K.A.M."/>
            <person name="Roscito J.G."/>
            <person name="Kirilenko B.M."/>
            <person name="Davalos L.M."/>
            <person name="Corthals A.P."/>
            <person name="Power M.L."/>
            <person name="Jones G."/>
            <person name="Ransome R.D."/>
            <person name="Dechmann D.K.N."/>
            <person name="Locatelli A.G."/>
            <person name="Puechmaille S.J."/>
            <person name="Fedrigo O."/>
            <person name="Jarvis E.D."/>
            <person name="Hiller M."/>
            <person name="Vernes S.C."/>
            <person name="Myers E.W."/>
            <person name="Teeling E.C."/>
        </authorList>
    </citation>
    <scope>NUCLEOTIDE SEQUENCE [LARGE SCALE GENOMIC DNA]</scope>
    <source>
        <strain evidence="16">MMyoMyo1</strain>
        <tissue evidence="16">Flight muscle</tissue>
    </source>
</reference>
<comment type="caution">
    <text evidence="16">The sequence shown here is derived from an EMBL/GenBank/DDBJ whole genome shotgun (WGS) entry which is preliminary data.</text>
</comment>
<feature type="compositionally biased region" description="Basic and acidic residues" evidence="14">
    <location>
        <begin position="1136"/>
        <end position="1148"/>
    </location>
</feature>
<evidence type="ECO:0000256" key="14">
    <source>
        <dbReference type="SAM" id="MobiDB-lite"/>
    </source>
</evidence>
<keyword evidence="7" id="KW-0677">Repeat</keyword>
<dbReference type="GO" id="GO:0045197">
    <property type="term" value="P:establishment or maintenance of epithelial cell apical/basal polarity"/>
    <property type="evidence" value="ECO:0007669"/>
    <property type="project" value="TreeGrafter"/>
</dbReference>
<dbReference type="SMART" id="SM00369">
    <property type="entry name" value="LRR_TYP"/>
    <property type="match status" value="11"/>
</dbReference>
<dbReference type="GO" id="GO:0098887">
    <property type="term" value="P:neurotransmitter receptor transport, endosome to postsynaptic membrane"/>
    <property type="evidence" value="ECO:0007669"/>
    <property type="project" value="TreeGrafter"/>
</dbReference>
<dbReference type="GO" id="GO:0043194">
    <property type="term" value="C:axon initial segment"/>
    <property type="evidence" value="ECO:0007669"/>
    <property type="project" value="TreeGrafter"/>
</dbReference>
<dbReference type="InterPro" id="IPR003591">
    <property type="entry name" value="Leu-rich_rpt_typical-subtyp"/>
</dbReference>
<dbReference type="InterPro" id="IPR050614">
    <property type="entry name" value="Synaptic_Scaffolding_LAP-MAGUK"/>
</dbReference>
<dbReference type="InterPro" id="IPR055414">
    <property type="entry name" value="LRR_R13L4/SHOC2-like"/>
</dbReference>
<dbReference type="InterPro" id="IPR036034">
    <property type="entry name" value="PDZ_sf"/>
</dbReference>
<dbReference type="FunFam" id="3.80.10.10:FF:000061">
    <property type="entry name" value="leucine-rich repeat-containing protein 7 isoform X1"/>
    <property type="match status" value="1"/>
</dbReference>
<keyword evidence="6" id="KW-0433">Leucine-rich repeat</keyword>
<dbReference type="PROSITE" id="PS50106">
    <property type="entry name" value="PDZ"/>
    <property type="match status" value="1"/>
</dbReference>
<keyword evidence="8" id="KW-0770">Synapse</keyword>
<feature type="region of interest" description="Disordered" evidence="14">
    <location>
        <begin position="785"/>
        <end position="886"/>
    </location>
</feature>
<comment type="subunit">
    <text evidence="11">Interacts with CNKSR2 and DLG4. Interacts with CTNND2/Catenin delta-2. Forms a complex with N-cadherin through CTNND2. Interacts with CAMK2A.</text>
</comment>
<dbReference type="GO" id="GO:0016323">
    <property type="term" value="C:basolateral plasma membrane"/>
    <property type="evidence" value="ECO:0007669"/>
    <property type="project" value="TreeGrafter"/>
</dbReference>
<dbReference type="SUPFAM" id="SSF52058">
    <property type="entry name" value="L domain-like"/>
    <property type="match status" value="1"/>
</dbReference>
<evidence type="ECO:0000256" key="8">
    <source>
        <dbReference type="ARBA" id="ARBA00023018"/>
    </source>
</evidence>
<evidence type="ECO:0000256" key="9">
    <source>
        <dbReference type="ARBA" id="ARBA00034105"/>
    </source>
</evidence>
<feature type="compositionally biased region" description="Polar residues" evidence="14">
    <location>
        <begin position="791"/>
        <end position="805"/>
    </location>
</feature>
<comment type="function">
    <text evidence="10">Required for normal synaptic spine architecture and function. Necessary for DISC1 and GRM5 localization to postsynaptic density complexes and for both N-methyl D-aspartate receptor-dependent and metabotropic glutamate receptor-dependent long term depression.</text>
</comment>
<proteinExistence type="inferred from homology"/>
<evidence type="ECO:0000256" key="10">
    <source>
        <dbReference type="ARBA" id="ARBA00059232"/>
    </source>
</evidence>
<feature type="domain" description="PDZ" evidence="15">
    <location>
        <begin position="1367"/>
        <end position="1452"/>
    </location>
</feature>
<evidence type="ECO:0000256" key="7">
    <source>
        <dbReference type="ARBA" id="ARBA00022737"/>
    </source>
</evidence>
<keyword evidence="4" id="KW-0963">Cytoplasm</keyword>
<dbReference type="SUPFAM" id="SSF50156">
    <property type="entry name" value="PDZ domain-like"/>
    <property type="match status" value="1"/>
</dbReference>
<dbReference type="InterPro" id="IPR001611">
    <property type="entry name" value="Leu-rich_rpt"/>
</dbReference>
<feature type="compositionally biased region" description="Basic and acidic residues" evidence="14">
    <location>
        <begin position="668"/>
        <end position="681"/>
    </location>
</feature>
<feature type="compositionally biased region" description="Basic and acidic residues" evidence="14">
    <location>
        <begin position="877"/>
        <end position="886"/>
    </location>
</feature>
<comment type="subcellular location">
    <subcellularLocation>
        <location evidence="1">Cytoplasm</location>
    </subcellularLocation>
    <subcellularLocation>
        <location evidence="9">Postsynaptic density</location>
    </subcellularLocation>
</comment>
<dbReference type="EMBL" id="JABWUV010000002">
    <property type="protein sequence ID" value="KAF6379234.1"/>
    <property type="molecule type" value="Genomic_DNA"/>
</dbReference>
<dbReference type="SUPFAM" id="SSF52047">
    <property type="entry name" value="RNI-like"/>
    <property type="match status" value="1"/>
</dbReference>
<evidence type="ECO:0000256" key="13">
    <source>
        <dbReference type="ARBA" id="ARBA00078841"/>
    </source>
</evidence>
<dbReference type="CDD" id="cd06749">
    <property type="entry name" value="PDZ_densin_erbin-like"/>
    <property type="match status" value="1"/>
</dbReference>
<feature type="compositionally biased region" description="Basic and acidic residues" evidence="14">
    <location>
        <begin position="1247"/>
        <end position="1267"/>
    </location>
</feature>
<organism evidence="16 17">
    <name type="scientific">Myotis myotis</name>
    <name type="common">Greater mouse-eared bat</name>
    <name type="synonym">Vespertilio myotis</name>
    <dbReference type="NCBI Taxonomy" id="51298"/>
    <lineage>
        <taxon>Eukaryota</taxon>
        <taxon>Metazoa</taxon>
        <taxon>Chordata</taxon>
        <taxon>Craniata</taxon>
        <taxon>Vertebrata</taxon>
        <taxon>Euteleostomi</taxon>
        <taxon>Mammalia</taxon>
        <taxon>Eutheria</taxon>
        <taxon>Laurasiatheria</taxon>
        <taxon>Chiroptera</taxon>
        <taxon>Yangochiroptera</taxon>
        <taxon>Vespertilionidae</taxon>
        <taxon>Myotis</taxon>
    </lineage>
</organism>
<dbReference type="VEuPathDB" id="HostDB:GeneID_118677193"/>
<dbReference type="Gene3D" id="3.80.10.10">
    <property type="entry name" value="Ribonuclease Inhibitor"/>
    <property type="match status" value="2"/>
</dbReference>
<dbReference type="FunFam" id="3.80.10.10:FF:000118">
    <property type="entry name" value="Leucine rich repeat containing 7"/>
    <property type="match status" value="1"/>
</dbReference>
<dbReference type="GO" id="GO:0005829">
    <property type="term" value="C:cytosol"/>
    <property type="evidence" value="ECO:0007669"/>
    <property type="project" value="UniProtKB-ARBA"/>
</dbReference>
<dbReference type="GO" id="GO:0005912">
    <property type="term" value="C:adherens junction"/>
    <property type="evidence" value="ECO:0007669"/>
    <property type="project" value="TreeGrafter"/>
</dbReference>
<dbReference type="GO" id="GO:0014069">
    <property type="term" value="C:postsynaptic density"/>
    <property type="evidence" value="ECO:0007669"/>
    <property type="project" value="UniProtKB-SubCell"/>
</dbReference>
<feature type="compositionally biased region" description="Polar residues" evidence="14">
    <location>
        <begin position="682"/>
        <end position="692"/>
    </location>
</feature>
<evidence type="ECO:0000313" key="16">
    <source>
        <dbReference type="EMBL" id="KAF6379234.1"/>
    </source>
</evidence>
<feature type="region of interest" description="Disordered" evidence="14">
    <location>
        <begin position="1238"/>
        <end position="1269"/>
    </location>
</feature>
<evidence type="ECO:0000256" key="4">
    <source>
        <dbReference type="ARBA" id="ARBA00022490"/>
    </source>
</evidence>
<dbReference type="PANTHER" id="PTHR23119:SF48">
    <property type="entry name" value="LEUCINE-RICH REPEAT-CONTAINING PROTEIN 7"/>
    <property type="match status" value="1"/>
</dbReference>
<dbReference type="GO" id="GO:0098609">
    <property type="term" value="P:cell-cell adhesion"/>
    <property type="evidence" value="ECO:0007669"/>
    <property type="project" value="TreeGrafter"/>
</dbReference>
<dbReference type="GO" id="GO:0045211">
    <property type="term" value="C:postsynaptic membrane"/>
    <property type="evidence" value="ECO:0007669"/>
    <property type="project" value="TreeGrafter"/>
</dbReference>
<evidence type="ECO:0000256" key="1">
    <source>
        <dbReference type="ARBA" id="ARBA00004496"/>
    </source>
</evidence>
<dbReference type="SMART" id="SM00228">
    <property type="entry name" value="PDZ"/>
    <property type="match status" value="1"/>
</dbReference>
<evidence type="ECO:0000313" key="17">
    <source>
        <dbReference type="Proteomes" id="UP000527355"/>
    </source>
</evidence>
<feature type="region of interest" description="Disordered" evidence="14">
    <location>
        <begin position="1136"/>
        <end position="1166"/>
    </location>
</feature>
<dbReference type="Pfam" id="PF13855">
    <property type="entry name" value="LRR_8"/>
    <property type="match status" value="3"/>
</dbReference>
<dbReference type="PANTHER" id="PTHR23119">
    <property type="entry name" value="DISCS LARGE"/>
    <property type="match status" value="1"/>
</dbReference>
<keyword evidence="3" id="KW-0488">Methylation</keyword>
<protein>
    <recommendedName>
        <fullName evidence="12">Leucine-rich repeat-containing protein 7</fullName>
    </recommendedName>
    <alternativeName>
        <fullName evidence="13">Densin-180</fullName>
    </alternativeName>
</protein>
<keyword evidence="5" id="KW-0597">Phosphoprotein</keyword>
<evidence type="ECO:0000256" key="12">
    <source>
        <dbReference type="ARBA" id="ARBA00072644"/>
    </source>
</evidence>
<evidence type="ECO:0000256" key="2">
    <source>
        <dbReference type="ARBA" id="ARBA00007772"/>
    </source>
</evidence>
<dbReference type="FunFam" id="2.30.42.10:FF:000036">
    <property type="entry name" value="Erbin isoform 7"/>
    <property type="match status" value="1"/>
</dbReference>
<gene>
    <name evidence="16" type="ORF">mMyoMyo1_012510</name>
</gene>
<feature type="compositionally biased region" description="Low complexity" evidence="14">
    <location>
        <begin position="864"/>
        <end position="876"/>
    </location>
</feature>
<evidence type="ECO:0000259" key="15">
    <source>
        <dbReference type="PROSITE" id="PS50106"/>
    </source>
</evidence>
<evidence type="ECO:0000256" key="3">
    <source>
        <dbReference type="ARBA" id="ARBA00022481"/>
    </source>
</evidence>
<accession>A0A7J7ZYJ2</accession>
<dbReference type="PROSITE" id="PS51450">
    <property type="entry name" value="LRR"/>
    <property type="match status" value="5"/>
</dbReference>
<sequence length="1454" mass="163219">MHCLEMTTKRKLIGRLVPCRCFRGEEEIISVLDYSHCSLQQVPKEVFNFERTLEELYLDANQIEELPKQLFNCQALRKLSIPDNDLSSLPTTIASLVNLKELDISKNGVQDFPESIKCCKCLTIIEASVNPISKLPDGFTQLLNLTQLYLNDAFLEYLPANFGRLVKLRILELRENHLKTLPKSMHKLAQLERLDLGNNEFSELPEVLDQIQNLRELWMDNNALQVLPGSIGKLKMLVYLDMSKNRIETVDMDISGCEALEDLLLSSNMLQQLPDSIGLLKKLTTLKVDDNQLTMLPNTIGNLSLLEEFDCSCNELESLPPTVGYLHSLRTLAVDENFLPELPREIGSCKNVTVMSLRSNKLEFLPEEIGQMQKLRVLNLSDNRLKNLPFSFTKLKELAALWLSDNQSKALIPLQTEAHPETKQRVLTNYMFPQQPRGDEDFQSDSDSFNPTLWEEQRQQRMTVAFEFEDKKEDDDNAGKVKDHSCQAPWERGQRGITLQPARLSGDCCTPWARCDQQIQDMPVPQNDPQLAWGCISGLQQERSMCTPLPVAAQSTTLPSLSGRQVEINLKRYPTPYPEDLKNMVKSVQNLVGKPSHGVRIENSNPTANTEQTVKEKYEHKWPVAPKEITMEDSFVHPANDMRIGELHPSLAETPLYPPKLVLLGKDKKESTDESEVDKTHCLNNSVSSGTYSDYSPSQASSGSSNARVKVGSLQTTAKDAVHSSLWGNRITQSFPQPLDSKPLLSQREAVPPGNLPQRPDRLPMSDTFTDNWTDGSHYDNTGFVGEETTGENANSNPLLGSKSRNPPAHGRRPLIRQDRIVGVPLELEQSANRHTPETEVPPSNPWQNWTRTPSPFEDRTAFPSKLETTPTTSPLPERKEHMKDSVDIPSPFSPGLPWEYHDSNPNRSLGNVFSQIHCRPESSKGIPISKSTERLSPLMKDIKSNKFKKSQSIDEIDIGTYKVYNIPLENYASGSDHLGSHERPDKLLGPEHGMSSMSRSQSVPMLDDEMLTYGGSKGPQPQKASMTKKVYQFDQSFNPQGAVEVKADKRMPPPFQHNAEYMQPPGKSLAKDLISPRAYRGYPPMEQMFSFSQPSVNEDAMVNAQFASQGARAGFLRRADSLVSATEMAMFRRVSEPHELPPSDRYGRPPYRGGLDRQSSVSVTESQFLKRNGRYEDEHPSYQEVKAQAGSFPVKNLTQRRPLSARSYSTESYGASQTRPVSARPTMAALLEKIPSDYNLGNYGDKPSDNSDIKTRPTPVKGEESCGKMPADWRQQLLRHIEARRLDRAGSHIQTLMGSQSLQHRSREQQPYEGNINKVTIQQFQSPLPIQIPSSQATRGPQPGRCLIQTKGQRSMDGYPEQFCVRIEKNPGLGFSISGGISGQGNPFKPSDKGIFVTRVQPDGPASNLLQPGDKILQANGHSFVHMEHEKAVLLLKSFQNTVDLVIQRELTV</sequence>
<dbReference type="Pfam" id="PF00595">
    <property type="entry name" value="PDZ"/>
    <property type="match status" value="1"/>
</dbReference>
<dbReference type="GO" id="GO:0019901">
    <property type="term" value="F:protein kinase binding"/>
    <property type="evidence" value="ECO:0007669"/>
    <property type="project" value="TreeGrafter"/>
</dbReference>
<feature type="compositionally biased region" description="Low complexity" evidence="14">
    <location>
        <begin position="693"/>
        <end position="705"/>
    </location>
</feature>
<dbReference type="GO" id="GO:0098968">
    <property type="term" value="P:neurotransmitter receptor transport postsynaptic membrane to endosome"/>
    <property type="evidence" value="ECO:0007669"/>
    <property type="project" value="TreeGrafter"/>
</dbReference>
<comment type="similarity">
    <text evidence="2">Belongs to the LAP (LRR and PDZ) protein family.</text>
</comment>